<dbReference type="OrthoDB" id="954262at2"/>
<dbReference type="AlphaFoldDB" id="A0A1I7JXP9"/>
<dbReference type="InterPro" id="IPR009078">
    <property type="entry name" value="Ferritin-like_SF"/>
</dbReference>
<dbReference type="EMBL" id="FPCA01000004">
    <property type="protein sequence ID" value="SFU89936.1"/>
    <property type="molecule type" value="Genomic_DNA"/>
</dbReference>
<dbReference type="SUPFAM" id="SSF47240">
    <property type="entry name" value="Ferritin-like"/>
    <property type="match status" value="1"/>
</dbReference>
<dbReference type="RefSeq" id="WP_068836920.1">
    <property type="nucleotide sequence ID" value="NZ_BMXC01000004.1"/>
</dbReference>
<name>A0A1I7JXP9_9BACT</name>
<accession>A0A1I7JXP9</accession>
<dbReference type="Pfam" id="PF13668">
    <property type="entry name" value="Ferritin_2"/>
    <property type="match status" value="1"/>
</dbReference>
<evidence type="ECO:0000313" key="2">
    <source>
        <dbReference type="Proteomes" id="UP000182491"/>
    </source>
</evidence>
<protein>
    <submittedName>
        <fullName evidence="1">Ferritin-like domain-containing protein</fullName>
    </submittedName>
</protein>
<dbReference type="STRING" id="388950.GCA_001611675_00740"/>
<dbReference type="CDD" id="cd00657">
    <property type="entry name" value="Ferritin_like"/>
    <property type="match status" value="1"/>
</dbReference>
<dbReference type="Proteomes" id="UP000182491">
    <property type="component" value="Unassembled WGS sequence"/>
</dbReference>
<gene>
    <name evidence="1" type="ORF">SAMN04487941_3159</name>
</gene>
<evidence type="ECO:0000313" key="1">
    <source>
        <dbReference type="EMBL" id="SFU89936.1"/>
    </source>
</evidence>
<reference evidence="2" key="1">
    <citation type="submission" date="2016-10" db="EMBL/GenBank/DDBJ databases">
        <authorList>
            <person name="Varghese N."/>
        </authorList>
    </citation>
    <scope>NUCLEOTIDE SEQUENCE [LARGE SCALE GENOMIC DNA]</scope>
    <source>
        <strain evidence="2">DSM 18820</strain>
    </source>
</reference>
<proteinExistence type="predicted"/>
<sequence>MDLIKLFDSFNTDTKTEEEIDTYMSRKEAFRKMGGLAKKVALSSLPLAAFTAMPKMAFAQSNDVMAVLKFALTLERLEYQYYLMGVRSGVVAASDMDVFTAIREHERIHVELLESTINSLGGNLAGVPSNFDFTAKGAFPSPFTNYKLFLAVSQAFEDTGVSAYKGQAANLMDNDALLTVALKIHSVEARHASQVRRLRNEKGWITEDDGIEGFGSTFMQATRPIYANEDNTTHVGVEVTRVTKAPANAVKEAWDEPLTKEQVTSIVAPFIVS</sequence>
<organism evidence="1 2">
    <name type="scientific">Pontibacter akesuensis</name>
    <dbReference type="NCBI Taxonomy" id="388950"/>
    <lineage>
        <taxon>Bacteria</taxon>
        <taxon>Pseudomonadati</taxon>
        <taxon>Bacteroidota</taxon>
        <taxon>Cytophagia</taxon>
        <taxon>Cytophagales</taxon>
        <taxon>Hymenobacteraceae</taxon>
        <taxon>Pontibacter</taxon>
    </lineage>
</organism>
<keyword evidence="2" id="KW-1185">Reference proteome</keyword>